<dbReference type="EMBL" id="JBHTCP010000014">
    <property type="protein sequence ID" value="MFC7371715.1"/>
    <property type="molecule type" value="Genomic_DNA"/>
</dbReference>
<feature type="transmembrane region" description="Helical" evidence="6">
    <location>
        <begin position="101"/>
        <end position="124"/>
    </location>
</feature>
<evidence type="ECO:0000256" key="3">
    <source>
        <dbReference type="ARBA" id="ARBA00022679"/>
    </source>
</evidence>
<gene>
    <name evidence="8" type="ORF">ACFQPF_08500</name>
</gene>
<feature type="transmembrane region" description="Helical" evidence="6">
    <location>
        <begin position="37"/>
        <end position="54"/>
    </location>
</feature>
<dbReference type="SUPFAM" id="SSF55781">
    <property type="entry name" value="GAF domain-like"/>
    <property type="match status" value="1"/>
</dbReference>
<proteinExistence type="predicted"/>
<evidence type="ECO:0000256" key="4">
    <source>
        <dbReference type="ARBA" id="ARBA00022777"/>
    </source>
</evidence>
<dbReference type="Pfam" id="PF01590">
    <property type="entry name" value="GAF"/>
    <property type="match status" value="1"/>
</dbReference>
<evidence type="ECO:0000259" key="7">
    <source>
        <dbReference type="SMART" id="SM00387"/>
    </source>
</evidence>
<feature type="transmembrane region" description="Helical" evidence="6">
    <location>
        <begin position="208"/>
        <end position="229"/>
    </location>
</feature>
<dbReference type="InterPro" id="IPR029016">
    <property type="entry name" value="GAF-like_dom_sf"/>
</dbReference>
<sequence>MLKSDQAATGVIYGTSVLGVLLWIFSAFHLKVMDDPLVFIILLLFLFLTEYYPIPVWKGLTTLSFPLIYTMELLYGFETAVFVFNVVVFAVLALNRRPMRVLLFNPSQLAISFILAVVFADFLLRMIGVNAAESAFWHGEIRMIAVTILYYTLNNLLVDLVLLLRPQAYRFKHFLQKFLSETSVAAFSIFYMSVMILLGTQNRGVIDVFSYLFFFSPLVAIALISSFILRLQKERNRLKSLFSISTQLNEHLPAKDWIHKMESSLTQFLGTDAAVLFLYDGEKWSIALQNGEYHKQAKIDERTAEGFALMDKLIQYDKKNLENEWVYSFFTPSIKAAAAAPLIVEGEVLGVLLTGKTRSGSFSQDDIQSVATLASQLAVVNKTKMLINERERRVLLEERNRIAREIHDGIAQTLAGSVMQMETANRLFTAKPEKAQLLIKSSTDKLRGSLKELRDSIYALRPYPTERVGLHQAIQGRIDSAHQEFGLSVDLHVKGKAKELSYMVEKVIFDIFNESLQNIVKHASAKNIDILLSYNEETVVLKIKDDGNGFSLFEAIRKAQREPHYGLLNMNELADSLGAALNIQSSPGKGTEIKLQIPNLEPKEAILL</sequence>
<organism evidence="8 9">
    <name type="scientific">Fictibacillus iocasae</name>
    <dbReference type="NCBI Taxonomy" id="2715437"/>
    <lineage>
        <taxon>Bacteria</taxon>
        <taxon>Bacillati</taxon>
        <taxon>Bacillota</taxon>
        <taxon>Bacilli</taxon>
        <taxon>Bacillales</taxon>
        <taxon>Fictibacillaceae</taxon>
        <taxon>Fictibacillus</taxon>
    </lineage>
</organism>
<evidence type="ECO:0000313" key="8">
    <source>
        <dbReference type="EMBL" id="MFC7371715.1"/>
    </source>
</evidence>
<dbReference type="Gene3D" id="3.30.450.40">
    <property type="match status" value="1"/>
</dbReference>
<keyword evidence="6" id="KW-0812">Transmembrane</keyword>
<dbReference type="Gene3D" id="3.30.565.10">
    <property type="entry name" value="Histidine kinase-like ATPase, C-terminal domain"/>
    <property type="match status" value="1"/>
</dbReference>
<evidence type="ECO:0000256" key="5">
    <source>
        <dbReference type="ARBA" id="ARBA00023012"/>
    </source>
</evidence>
<comment type="catalytic activity">
    <reaction evidence="1">
        <text>ATP + protein L-histidine = ADP + protein N-phospho-L-histidine.</text>
        <dbReference type="EC" id="2.7.13.3"/>
    </reaction>
</comment>
<protein>
    <recommendedName>
        <fullName evidence="2">histidine kinase</fullName>
        <ecNumber evidence="2">2.7.13.3</ecNumber>
    </recommendedName>
</protein>
<keyword evidence="6" id="KW-1133">Transmembrane helix</keyword>
<dbReference type="Gene3D" id="1.20.5.1930">
    <property type="match status" value="1"/>
</dbReference>
<dbReference type="InterPro" id="IPR003018">
    <property type="entry name" value="GAF"/>
</dbReference>
<comment type="caution">
    <text evidence="8">The sequence shown here is derived from an EMBL/GenBank/DDBJ whole genome shotgun (WGS) entry which is preliminary data.</text>
</comment>
<dbReference type="InterPro" id="IPR036890">
    <property type="entry name" value="HATPase_C_sf"/>
</dbReference>
<dbReference type="Proteomes" id="UP001596549">
    <property type="component" value="Unassembled WGS sequence"/>
</dbReference>
<dbReference type="SMART" id="SM00387">
    <property type="entry name" value="HATPase_c"/>
    <property type="match status" value="1"/>
</dbReference>
<dbReference type="CDD" id="cd16917">
    <property type="entry name" value="HATPase_UhpB-NarQ-NarX-like"/>
    <property type="match status" value="1"/>
</dbReference>
<dbReference type="InterPro" id="IPR050482">
    <property type="entry name" value="Sensor_HK_TwoCompSys"/>
</dbReference>
<evidence type="ECO:0000313" key="9">
    <source>
        <dbReference type="Proteomes" id="UP001596549"/>
    </source>
</evidence>
<feature type="transmembrane region" description="Helical" evidence="6">
    <location>
        <begin position="184"/>
        <end position="202"/>
    </location>
</feature>
<dbReference type="SUPFAM" id="SSF55874">
    <property type="entry name" value="ATPase domain of HSP90 chaperone/DNA topoisomerase II/histidine kinase"/>
    <property type="match status" value="1"/>
</dbReference>
<accession>A0ABW2NQR1</accession>
<dbReference type="GO" id="GO:0016301">
    <property type="term" value="F:kinase activity"/>
    <property type="evidence" value="ECO:0007669"/>
    <property type="project" value="UniProtKB-KW"/>
</dbReference>
<keyword evidence="6" id="KW-0472">Membrane</keyword>
<feature type="transmembrane region" description="Helical" evidence="6">
    <location>
        <begin position="74"/>
        <end position="94"/>
    </location>
</feature>
<dbReference type="RefSeq" id="WP_379748571.1">
    <property type="nucleotide sequence ID" value="NZ_JBHTCP010000014.1"/>
</dbReference>
<evidence type="ECO:0000256" key="6">
    <source>
        <dbReference type="SAM" id="Phobius"/>
    </source>
</evidence>
<reference evidence="9" key="1">
    <citation type="journal article" date="2019" name="Int. J. Syst. Evol. Microbiol.">
        <title>The Global Catalogue of Microorganisms (GCM) 10K type strain sequencing project: providing services to taxonomists for standard genome sequencing and annotation.</title>
        <authorList>
            <consortium name="The Broad Institute Genomics Platform"/>
            <consortium name="The Broad Institute Genome Sequencing Center for Infectious Disease"/>
            <person name="Wu L."/>
            <person name="Ma J."/>
        </authorList>
    </citation>
    <scope>NUCLEOTIDE SEQUENCE [LARGE SCALE GENOMIC DNA]</scope>
    <source>
        <strain evidence="9">NBRC 106396</strain>
    </source>
</reference>
<feature type="transmembrane region" description="Helical" evidence="6">
    <location>
        <begin position="144"/>
        <end position="164"/>
    </location>
</feature>
<feature type="domain" description="Histidine kinase/HSP90-like ATPase" evidence="7">
    <location>
        <begin position="503"/>
        <end position="601"/>
    </location>
</feature>
<keyword evidence="4 8" id="KW-0418">Kinase</keyword>
<evidence type="ECO:0000256" key="1">
    <source>
        <dbReference type="ARBA" id="ARBA00000085"/>
    </source>
</evidence>
<dbReference type="PANTHER" id="PTHR24421">
    <property type="entry name" value="NITRATE/NITRITE SENSOR PROTEIN NARX-RELATED"/>
    <property type="match status" value="1"/>
</dbReference>
<keyword evidence="9" id="KW-1185">Reference proteome</keyword>
<dbReference type="InterPro" id="IPR003594">
    <property type="entry name" value="HATPase_dom"/>
</dbReference>
<dbReference type="InterPro" id="IPR011712">
    <property type="entry name" value="Sig_transdc_His_kin_sub3_dim/P"/>
</dbReference>
<keyword evidence="5" id="KW-0902">Two-component regulatory system</keyword>
<feature type="transmembrane region" description="Helical" evidence="6">
    <location>
        <begin position="6"/>
        <end position="25"/>
    </location>
</feature>
<dbReference type="EC" id="2.7.13.3" evidence="2"/>
<evidence type="ECO:0000256" key="2">
    <source>
        <dbReference type="ARBA" id="ARBA00012438"/>
    </source>
</evidence>
<dbReference type="Pfam" id="PF02518">
    <property type="entry name" value="HATPase_c"/>
    <property type="match status" value="1"/>
</dbReference>
<keyword evidence="3" id="KW-0808">Transferase</keyword>
<name>A0ABW2NQR1_9BACL</name>
<dbReference type="Pfam" id="PF07730">
    <property type="entry name" value="HisKA_3"/>
    <property type="match status" value="1"/>
</dbReference>